<dbReference type="AlphaFoldDB" id="A0A918UV81"/>
<evidence type="ECO:0000313" key="3">
    <source>
        <dbReference type="Proteomes" id="UP000622166"/>
    </source>
</evidence>
<accession>A0A918UV81</accession>
<dbReference type="EMBL" id="BMVW01000018">
    <property type="protein sequence ID" value="GGZ35462.1"/>
    <property type="molecule type" value="Genomic_DNA"/>
</dbReference>
<sequence>MGDAQGCQSFPAPAPAPEVTEATTGEAGSAGWPASPVFALVHGRGVYACGVRPFGRTWQVTYMTAVHHADLRVQGGELCGAVLQSPGSALPQVVRMAAAAVP</sequence>
<reference evidence="2" key="1">
    <citation type="journal article" date="2014" name="Int. J. Syst. Evol. Microbiol.">
        <title>Complete genome sequence of Corynebacterium casei LMG S-19264T (=DSM 44701T), isolated from a smear-ripened cheese.</title>
        <authorList>
            <consortium name="US DOE Joint Genome Institute (JGI-PGF)"/>
            <person name="Walter F."/>
            <person name="Albersmeier A."/>
            <person name="Kalinowski J."/>
            <person name="Ruckert C."/>
        </authorList>
    </citation>
    <scope>NUCLEOTIDE SEQUENCE</scope>
    <source>
        <strain evidence="2">JCM 4815</strain>
    </source>
</reference>
<gene>
    <name evidence="2" type="ORF">GCM10010365_65360</name>
</gene>
<name>A0A918UV81_9ACTN</name>
<feature type="compositionally biased region" description="Low complexity" evidence="1">
    <location>
        <begin position="17"/>
        <end position="30"/>
    </location>
</feature>
<comment type="caution">
    <text evidence="2">The sequence shown here is derived from an EMBL/GenBank/DDBJ whole genome shotgun (WGS) entry which is preliminary data.</text>
</comment>
<protein>
    <submittedName>
        <fullName evidence="2">Uncharacterized protein</fullName>
    </submittedName>
</protein>
<evidence type="ECO:0000313" key="2">
    <source>
        <dbReference type="EMBL" id="GGZ35462.1"/>
    </source>
</evidence>
<feature type="region of interest" description="Disordered" evidence="1">
    <location>
        <begin position="1"/>
        <end position="30"/>
    </location>
</feature>
<keyword evidence="3" id="KW-1185">Reference proteome</keyword>
<dbReference type="Proteomes" id="UP000622166">
    <property type="component" value="Unassembled WGS sequence"/>
</dbReference>
<evidence type="ECO:0000256" key="1">
    <source>
        <dbReference type="SAM" id="MobiDB-lite"/>
    </source>
</evidence>
<proteinExistence type="predicted"/>
<reference evidence="2" key="2">
    <citation type="submission" date="2020-09" db="EMBL/GenBank/DDBJ databases">
        <authorList>
            <person name="Sun Q."/>
            <person name="Ohkuma M."/>
        </authorList>
    </citation>
    <scope>NUCLEOTIDE SEQUENCE</scope>
    <source>
        <strain evidence="2">JCM 4815</strain>
    </source>
</reference>
<organism evidence="2 3">
    <name type="scientific">Streptomyces poonensis</name>
    <dbReference type="NCBI Taxonomy" id="68255"/>
    <lineage>
        <taxon>Bacteria</taxon>
        <taxon>Bacillati</taxon>
        <taxon>Actinomycetota</taxon>
        <taxon>Actinomycetes</taxon>
        <taxon>Kitasatosporales</taxon>
        <taxon>Streptomycetaceae</taxon>
        <taxon>Streptomyces</taxon>
    </lineage>
</organism>